<keyword evidence="15" id="KW-1185">Reference proteome</keyword>
<keyword evidence="9 13" id="KW-0472">Membrane</keyword>
<keyword evidence="4" id="KW-0808">Transferase</keyword>
<gene>
    <name evidence="14" type="ORF">PSACC_02443</name>
</gene>
<dbReference type="OrthoDB" id="10265393at2759"/>
<evidence type="ECO:0000256" key="4">
    <source>
        <dbReference type="ARBA" id="ARBA00022679"/>
    </source>
</evidence>
<protein>
    <recommendedName>
        <fullName evidence="16">L-serine-phosphatidylethanolamine phosphatidyltransferase</fullName>
    </recommendedName>
</protein>
<evidence type="ECO:0000256" key="8">
    <source>
        <dbReference type="ARBA" id="ARBA00023098"/>
    </source>
</evidence>
<evidence type="ECO:0000256" key="10">
    <source>
        <dbReference type="ARBA" id="ARBA00023209"/>
    </source>
</evidence>
<comment type="pathway">
    <text evidence="12">Phospholipid metabolism.</text>
</comment>
<evidence type="ECO:0000256" key="2">
    <source>
        <dbReference type="ARBA" id="ARBA00005189"/>
    </source>
</evidence>
<dbReference type="Proteomes" id="UP000240830">
    <property type="component" value="Unassembled WGS sequence"/>
</dbReference>
<comment type="pathway">
    <text evidence="2">Lipid metabolism.</text>
</comment>
<evidence type="ECO:0000256" key="12">
    <source>
        <dbReference type="ARBA" id="ARBA00025707"/>
    </source>
</evidence>
<dbReference type="InterPro" id="IPR004277">
    <property type="entry name" value="PSS"/>
</dbReference>
<evidence type="ECO:0000313" key="14">
    <source>
        <dbReference type="EMBL" id="PJF17739.1"/>
    </source>
</evidence>
<keyword evidence="3" id="KW-0444">Lipid biosynthesis</keyword>
<dbReference type="GO" id="GO:0005789">
    <property type="term" value="C:endoplasmic reticulum membrane"/>
    <property type="evidence" value="ECO:0007669"/>
    <property type="project" value="UniProtKB-SubCell"/>
</dbReference>
<dbReference type="EMBL" id="MTSL01000161">
    <property type="protein sequence ID" value="PJF17739.1"/>
    <property type="molecule type" value="Genomic_DNA"/>
</dbReference>
<dbReference type="PANTHER" id="PTHR15362:SF7">
    <property type="entry name" value="PHOSPHATIDYLSERINE SYNTHASE 2"/>
    <property type="match status" value="1"/>
</dbReference>
<evidence type="ECO:0008006" key="16">
    <source>
        <dbReference type="Google" id="ProtNLM"/>
    </source>
</evidence>
<comment type="subcellular location">
    <subcellularLocation>
        <location evidence="1">Endoplasmic reticulum membrane</location>
        <topology evidence="1">Multi-pass membrane protein</topology>
    </subcellularLocation>
</comment>
<keyword evidence="8" id="KW-0443">Lipid metabolism</keyword>
<dbReference type="PANTHER" id="PTHR15362">
    <property type="entry name" value="PHOSPHATIDYLINOSITOL SYNTHASE"/>
    <property type="match status" value="1"/>
</dbReference>
<sequence>MLPSLGQPTMLPLTTLFGTLSYRVLMCSGIAVAALFFVFYGMTQLRDGPFIRPHPVFWRAVQAISVIYLMFLIYIFFQNLNDARKLVAFIDPALGVPLQERAYADDCRLKWSSIYQQLDVFVAAHTFGWFGKALILRDEWLCWIVSVMFEVMEYSLQHQLPNFAECWWDHWILDVLICNWLGIWAGMKTCKYLAMKTYNWRSIRDIPGMSGKMRRTFGQFTPHSWVSFDWAAAKSFKGYCVVLIVTIFVTVPLRSYSLVPGKRNECLLSQISPMDPAGTFH</sequence>
<evidence type="ECO:0000256" key="11">
    <source>
        <dbReference type="ARBA" id="ARBA00023264"/>
    </source>
</evidence>
<reference evidence="14 15" key="1">
    <citation type="submission" date="2016-10" db="EMBL/GenBank/DDBJ databases">
        <title>The genome of Paramicrosporidium saccamoebae is the missing link in understanding Cryptomycota and Microsporidia evolution.</title>
        <authorList>
            <person name="Quandt C.A."/>
            <person name="Beaudet D."/>
            <person name="Corsaro D."/>
            <person name="Michel R."/>
            <person name="Corradi N."/>
            <person name="James T."/>
        </authorList>
    </citation>
    <scope>NUCLEOTIDE SEQUENCE [LARGE SCALE GENOMIC DNA]</scope>
    <source>
        <strain evidence="14 15">KSL3</strain>
    </source>
</reference>
<comment type="caution">
    <text evidence="14">The sequence shown here is derived from an EMBL/GenBank/DDBJ whole genome shotgun (WGS) entry which is preliminary data.</text>
</comment>
<evidence type="ECO:0000256" key="6">
    <source>
        <dbReference type="ARBA" id="ARBA00022824"/>
    </source>
</evidence>
<evidence type="ECO:0000256" key="3">
    <source>
        <dbReference type="ARBA" id="ARBA00022516"/>
    </source>
</evidence>
<evidence type="ECO:0000256" key="1">
    <source>
        <dbReference type="ARBA" id="ARBA00004477"/>
    </source>
</evidence>
<evidence type="ECO:0000256" key="5">
    <source>
        <dbReference type="ARBA" id="ARBA00022692"/>
    </source>
</evidence>
<keyword evidence="10" id="KW-0594">Phospholipid biosynthesis</keyword>
<evidence type="ECO:0000313" key="15">
    <source>
        <dbReference type="Proteomes" id="UP000240830"/>
    </source>
</evidence>
<accession>A0A2H9TJ04</accession>
<keyword evidence="6" id="KW-0256">Endoplasmic reticulum</keyword>
<keyword evidence="7 13" id="KW-1133">Transmembrane helix</keyword>
<evidence type="ECO:0000256" key="13">
    <source>
        <dbReference type="SAM" id="Phobius"/>
    </source>
</evidence>
<proteinExistence type="predicted"/>
<evidence type="ECO:0000256" key="9">
    <source>
        <dbReference type="ARBA" id="ARBA00023136"/>
    </source>
</evidence>
<dbReference type="Pfam" id="PF03034">
    <property type="entry name" value="PSS"/>
    <property type="match status" value="1"/>
</dbReference>
<feature type="transmembrane region" description="Helical" evidence="13">
    <location>
        <begin position="56"/>
        <end position="77"/>
    </location>
</feature>
<organism evidence="14 15">
    <name type="scientific">Paramicrosporidium saccamoebae</name>
    <dbReference type="NCBI Taxonomy" id="1246581"/>
    <lineage>
        <taxon>Eukaryota</taxon>
        <taxon>Fungi</taxon>
        <taxon>Fungi incertae sedis</taxon>
        <taxon>Cryptomycota</taxon>
        <taxon>Cryptomycota incertae sedis</taxon>
        <taxon>Paramicrosporidium</taxon>
    </lineage>
</organism>
<dbReference type="GO" id="GO:0106245">
    <property type="term" value="F:L-serine-phosphatidylethanolamine phosphatidyltransferase activity"/>
    <property type="evidence" value="ECO:0007669"/>
    <property type="project" value="InterPro"/>
</dbReference>
<feature type="transmembrane region" description="Helical" evidence="13">
    <location>
        <begin position="20"/>
        <end position="40"/>
    </location>
</feature>
<dbReference type="AlphaFoldDB" id="A0A2H9TJ04"/>
<dbReference type="STRING" id="1246581.A0A2H9TJ04"/>
<keyword evidence="5 13" id="KW-0812">Transmembrane</keyword>
<evidence type="ECO:0000256" key="7">
    <source>
        <dbReference type="ARBA" id="ARBA00022989"/>
    </source>
</evidence>
<name>A0A2H9TJ04_9FUNG</name>
<dbReference type="GO" id="GO:0006659">
    <property type="term" value="P:phosphatidylserine biosynthetic process"/>
    <property type="evidence" value="ECO:0007669"/>
    <property type="project" value="InterPro"/>
</dbReference>
<keyword evidence="11" id="KW-1208">Phospholipid metabolism</keyword>